<dbReference type="Proteomes" id="UP000281975">
    <property type="component" value="Unassembled WGS sequence"/>
</dbReference>
<gene>
    <name evidence="1" type="ORF">C7446_3027</name>
</gene>
<dbReference type="EMBL" id="RBIN01000010">
    <property type="protein sequence ID" value="RKQ95842.1"/>
    <property type="molecule type" value="Genomic_DNA"/>
</dbReference>
<dbReference type="RefSeq" id="WP_121173925.1">
    <property type="nucleotide sequence ID" value="NZ_RBIN01000010.1"/>
</dbReference>
<name>A0A420WSY7_9GAMM</name>
<protein>
    <submittedName>
        <fullName evidence="1">Uncharacterized protein</fullName>
    </submittedName>
</protein>
<reference evidence="1 2" key="1">
    <citation type="submission" date="2018-10" db="EMBL/GenBank/DDBJ databases">
        <title>Genomic Encyclopedia of Type Strains, Phase IV (KMG-IV): sequencing the most valuable type-strain genomes for metagenomic binning, comparative biology and taxonomic classification.</title>
        <authorList>
            <person name="Goeker M."/>
        </authorList>
    </citation>
    <scope>NUCLEOTIDE SEQUENCE [LARGE SCALE GENOMIC DNA]</scope>
    <source>
        <strain evidence="1 2">DSM 23229</strain>
    </source>
</reference>
<dbReference type="OrthoDB" id="9973154at2"/>
<evidence type="ECO:0000313" key="2">
    <source>
        <dbReference type="Proteomes" id="UP000281975"/>
    </source>
</evidence>
<keyword evidence="2" id="KW-1185">Reference proteome</keyword>
<proteinExistence type="predicted"/>
<organism evidence="1 2">
    <name type="scientific">Kushneria sinocarnis</name>
    <dbReference type="NCBI Taxonomy" id="595502"/>
    <lineage>
        <taxon>Bacteria</taxon>
        <taxon>Pseudomonadati</taxon>
        <taxon>Pseudomonadota</taxon>
        <taxon>Gammaproteobacteria</taxon>
        <taxon>Oceanospirillales</taxon>
        <taxon>Halomonadaceae</taxon>
        <taxon>Kushneria</taxon>
    </lineage>
</organism>
<dbReference type="AlphaFoldDB" id="A0A420WSY7"/>
<accession>A0A420WSY7</accession>
<sequence length="188" mass="20267">MNGQQGFTLLLGMLLLLGMTLTGLALVDRSLLDARGAYSDRQDARIFQQAEAELARVVAAATVPVVTDNTAASPRMRDTLLGLARQGQCVEFGLGASAVTVGVPRDHCDAGHRVVLQRIENPCLDEHQIRRNASSSGMASCRYYEVGLSHESSGEHGFQSVYELHRGLRETMVSAVSNRLLLLSGGDE</sequence>
<evidence type="ECO:0000313" key="1">
    <source>
        <dbReference type="EMBL" id="RKQ95842.1"/>
    </source>
</evidence>
<comment type="caution">
    <text evidence="1">The sequence shown here is derived from an EMBL/GenBank/DDBJ whole genome shotgun (WGS) entry which is preliminary data.</text>
</comment>